<comment type="caution">
    <text evidence="3">The sequence shown here is derived from an EMBL/GenBank/DDBJ whole genome shotgun (WGS) entry which is preliminary data.</text>
</comment>
<dbReference type="AlphaFoldDB" id="A0A917V5W9"/>
<sequence length="102" mass="10416">MKTTVVVGFSALAITFAVAGCSFEIGGAKVNEADLERSVSETLSTKIGTPVSEVDCPGDLSGKVGTTMRCTITVDGEQLGTNVTVTAVDGDIVNYDIAVDPS</sequence>
<dbReference type="Proteomes" id="UP000612956">
    <property type="component" value="Unassembled WGS sequence"/>
</dbReference>
<reference evidence="3" key="2">
    <citation type="submission" date="2020-09" db="EMBL/GenBank/DDBJ databases">
        <authorList>
            <person name="Sun Q."/>
            <person name="Zhou Y."/>
        </authorList>
    </citation>
    <scope>NUCLEOTIDE SEQUENCE</scope>
    <source>
        <strain evidence="3">CGMCC 4.7278</strain>
    </source>
</reference>
<name>A0A917V5W9_9NOCA</name>
<accession>A0A917V5W9</accession>
<evidence type="ECO:0000313" key="4">
    <source>
        <dbReference type="Proteomes" id="UP000612956"/>
    </source>
</evidence>
<protein>
    <recommendedName>
        <fullName evidence="2">DUF4333 domain-containing protein</fullName>
    </recommendedName>
</protein>
<dbReference type="PROSITE" id="PS51257">
    <property type="entry name" value="PROKAR_LIPOPROTEIN"/>
    <property type="match status" value="1"/>
</dbReference>
<evidence type="ECO:0000256" key="1">
    <source>
        <dbReference type="SAM" id="SignalP"/>
    </source>
</evidence>
<feature type="signal peptide" evidence="1">
    <location>
        <begin position="1"/>
        <end position="19"/>
    </location>
</feature>
<feature type="chain" id="PRO_5039445462" description="DUF4333 domain-containing protein" evidence="1">
    <location>
        <begin position="20"/>
        <end position="102"/>
    </location>
</feature>
<proteinExistence type="predicted"/>
<gene>
    <name evidence="3" type="ORF">GCM10011591_11000</name>
</gene>
<keyword evidence="4" id="KW-1185">Reference proteome</keyword>
<evidence type="ECO:0000313" key="3">
    <source>
        <dbReference type="EMBL" id="GGK41324.1"/>
    </source>
</evidence>
<organism evidence="3 4">
    <name type="scientific">Nocardia camponoti</name>
    <dbReference type="NCBI Taxonomy" id="1616106"/>
    <lineage>
        <taxon>Bacteria</taxon>
        <taxon>Bacillati</taxon>
        <taxon>Actinomycetota</taxon>
        <taxon>Actinomycetes</taxon>
        <taxon>Mycobacteriales</taxon>
        <taxon>Nocardiaceae</taxon>
        <taxon>Nocardia</taxon>
    </lineage>
</organism>
<feature type="domain" description="DUF4333" evidence="2">
    <location>
        <begin position="17"/>
        <end position="90"/>
    </location>
</feature>
<reference evidence="3" key="1">
    <citation type="journal article" date="2014" name="Int. J. Syst. Evol. Microbiol.">
        <title>Complete genome sequence of Corynebacterium casei LMG S-19264T (=DSM 44701T), isolated from a smear-ripened cheese.</title>
        <authorList>
            <consortium name="US DOE Joint Genome Institute (JGI-PGF)"/>
            <person name="Walter F."/>
            <person name="Albersmeier A."/>
            <person name="Kalinowski J."/>
            <person name="Ruckert C."/>
        </authorList>
    </citation>
    <scope>NUCLEOTIDE SEQUENCE</scope>
    <source>
        <strain evidence="3">CGMCC 4.7278</strain>
    </source>
</reference>
<evidence type="ECO:0000259" key="2">
    <source>
        <dbReference type="Pfam" id="PF14230"/>
    </source>
</evidence>
<dbReference type="Pfam" id="PF14230">
    <property type="entry name" value="DUF4333"/>
    <property type="match status" value="1"/>
</dbReference>
<dbReference type="RefSeq" id="WP_188827679.1">
    <property type="nucleotide sequence ID" value="NZ_BMMW01000001.1"/>
</dbReference>
<dbReference type="EMBL" id="BMMW01000001">
    <property type="protein sequence ID" value="GGK41324.1"/>
    <property type="molecule type" value="Genomic_DNA"/>
</dbReference>
<dbReference type="InterPro" id="IPR025637">
    <property type="entry name" value="DUF4333"/>
</dbReference>
<keyword evidence="1" id="KW-0732">Signal</keyword>